<sequence length="615" mass="67858">MSKKPLYHRFLDEPAMSDKTLLVSVEDLIASAFGPTQKNTVNFKLLQTILHILARQLRLLEQDVEIKFDDMGFDFETGRPYDDSDEYSDDDDDYYSDDDVSSTSSRRTDKEGTDARKERGKKMTKKDREKEEEGEDKGEKKEKRSKDRKKGRKHVDSSSPDGRIDEVDDEGTGRDGRGKRHRGRRKRDEDDEEEDAERRGHGRRRGGRKKKGEEVEDEGEERHGHGRRRGGRKKRGEEVEDEGVERDGHGRRHGRRKRKGEDDEDEGDERDGRRHGRSKDRRRRRGAGKEESETSITVKEGPRRDGGGGRVARVGSIEVVTASQFALLARAVRQLEQVTGPVPMPELPDNEQLREDVLKGRASLSETMEAVQLSARVQAAEEGLSRMAGLLTQLTAAGALPIDLTSRIGDLQAVLGKSSISTGQSSMERRGLPTIPEPGSKVTSTRFAETVEQAGADAGTELQKEGVTDSKTATTVSPSGVIGGAAGASVTARASTAGADGAPSVDDMPVTQNEMQDVLEQMKEALSKDLQTMTARANHQADMASNTTRNVSEKLERALGIDDRITELYSQTADYAEQLNGFDTGLATQVPILRIKPEIGELRGKTKALKGVPSV</sequence>
<dbReference type="EMBL" id="CM056779">
    <property type="protein sequence ID" value="KAJ8719871.1"/>
    <property type="molecule type" value="Genomic_DNA"/>
</dbReference>
<proteinExistence type="predicted"/>
<accession>A0ACC2QQ61</accession>
<protein>
    <submittedName>
        <fullName evidence="1">Uncharacterized protein</fullName>
    </submittedName>
</protein>
<keyword evidence="2" id="KW-1185">Reference proteome</keyword>
<gene>
    <name evidence="1" type="ORF">PYW08_012046</name>
</gene>
<dbReference type="Proteomes" id="UP001231649">
    <property type="component" value="Chromosome 3"/>
</dbReference>
<comment type="caution">
    <text evidence="1">The sequence shown here is derived from an EMBL/GenBank/DDBJ whole genome shotgun (WGS) entry which is preliminary data.</text>
</comment>
<evidence type="ECO:0000313" key="1">
    <source>
        <dbReference type="EMBL" id="KAJ8719871.1"/>
    </source>
</evidence>
<evidence type="ECO:0000313" key="2">
    <source>
        <dbReference type="Proteomes" id="UP001231649"/>
    </source>
</evidence>
<reference evidence="1" key="1">
    <citation type="submission" date="2023-03" db="EMBL/GenBank/DDBJ databases">
        <title>Chromosome-level genomes of two armyworms, Mythimna separata and Mythimna loreyi, provide insights into the biosynthesis and reception of sex pheromones.</title>
        <authorList>
            <person name="Zhao H."/>
        </authorList>
    </citation>
    <scope>NUCLEOTIDE SEQUENCE</scope>
    <source>
        <strain evidence="1">BeijingLab</strain>
    </source>
</reference>
<organism evidence="1 2">
    <name type="scientific">Mythimna loreyi</name>
    <dbReference type="NCBI Taxonomy" id="667449"/>
    <lineage>
        <taxon>Eukaryota</taxon>
        <taxon>Metazoa</taxon>
        <taxon>Ecdysozoa</taxon>
        <taxon>Arthropoda</taxon>
        <taxon>Hexapoda</taxon>
        <taxon>Insecta</taxon>
        <taxon>Pterygota</taxon>
        <taxon>Neoptera</taxon>
        <taxon>Endopterygota</taxon>
        <taxon>Lepidoptera</taxon>
        <taxon>Glossata</taxon>
        <taxon>Ditrysia</taxon>
        <taxon>Noctuoidea</taxon>
        <taxon>Noctuidae</taxon>
        <taxon>Noctuinae</taxon>
        <taxon>Hadenini</taxon>
        <taxon>Mythimna</taxon>
    </lineage>
</organism>
<name>A0ACC2QQ61_9NEOP</name>